<evidence type="ECO:0000313" key="1">
    <source>
        <dbReference type="EMBL" id="DAE02477.1"/>
    </source>
</evidence>
<proteinExistence type="predicted"/>
<name>A0A8S5P7A1_9CAUD</name>
<organism evidence="1">
    <name type="scientific">Siphoviridae sp. ctsUY14</name>
    <dbReference type="NCBI Taxonomy" id="2825693"/>
    <lineage>
        <taxon>Viruses</taxon>
        <taxon>Duplodnaviria</taxon>
        <taxon>Heunggongvirae</taxon>
        <taxon>Uroviricota</taxon>
        <taxon>Caudoviricetes</taxon>
    </lineage>
</organism>
<protein>
    <submittedName>
        <fullName evidence="1">Uncharacterized protein</fullName>
    </submittedName>
</protein>
<sequence>MANTKTSAKNNSDAKKIKELEKTISDLNAVVQMLMKQGVSTPTVETEGERDVVFISLCNHILNLSTEPNGGGTIYTFTEFGEEQAIPYSDARKIIKNNKSFIKGGKCYIADDKIINTEHLTSDYKKILSKDDLLDLLSSDRVKFRNIFDKMTPIQQEIFRDVVVDKLSKDRNSVDMNIVQYINESLNIDILKSIDYNKELLVVKDEN</sequence>
<dbReference type="EMBL" id="BK015346">
    <property type="protein sequence ID" value="DAE02477.1"/>
    <property type="molecule type" value="Genomic_DNA"/>
</dbReference>
<accession>A0A8S5P7A1</accession>
<reference evidence="1" key="1">
    <citation type="journal article" date="2021" name="Proc. Natl. Acad. Sci. U.S.A.">
        <title>A Catalog of Tens of Thousands of Viruses from Human Metagenomes Reveals Hidden Associations with Chronic Diseases.</title>
        <authorList>
            <person name="Tisza M.J."/>
            <person name="Buck C.B."/>
        </authorList>
    </citation>
    <scope>NUCLEOTIDE SEQUENCE</scope>
    <source>
        <strain evidence="1">CtsUY14</strain>
    </source>
</reference>